<evidence type="ECO:0000256" key="3">
    <source>
        <dbReference type="ARBA" id="ARBA00022692"/>
    </source>
</evidence>
<dbReference type="GO" id="GO:0004930">
    <property type="term" value="F:G protein-coupled receptor activity"/>
    <property type="evidence" value="ECO:0007669"/>
    <property type="project" value="UniProtKB-KW"/>
</dbReference>
<comment type="subcellular location">
    <subcellularLocation>
        <location evidence="1">Cell membrane</location>
        <topology evidence="1">Multi-pass membrane protein</topology>
    </subcellularLocation>
</comment>
<feature type="transmembrane region" description="Helical" evidence="7">
    <location>
        <begin position="82"/>
        <end position="103"/>
    </location>
</feature>
<evidence type="ECO:0000259" key="8">
    <source>
        <dbReference type="PROSITE" id="PS50262"/>
    </source>
</evidence>
<keyword evidence="5 7" id="KW-0472">Membrane</keyword>
<accession>A0A3M6T4T7</accession>
<evidence type="ECO:0000256" key="5">
    <source>
        <dbReference type="ARBA" id="ARBA00023136"/>
    </source>
</evidence>
<dbReference type="GO" id="GO:0005886">
    <property type="term" value="C:plasma membrane"/>
    <property type="evidence" value="ECO:0007669"/>
    <property type="project" value="UniProtKB-SubCell"/>
</dbReference>
<dbReference type="SUPFAM" id="SSF81321">
    <property type="entry name" value="Family A G protein-coupled receptor-like"/>
    <property type="match status" value="1"/>
</dbReference>
<dbReference type="AlphaFoldDB" id="A0A3M6T4T7"/>
<keyword evidence="4 7" id="KW-1133">Transmembrane helix</keyword>
<protein>
    <recommendedName>
        <fullName evidence="8">G-protein coupled receptors family 1 profile domain-containing protein</fullName>
    </recommendedName>
</protein>
<dbReference type="PANTHER" id="PTHR22750">
    <property type="entry name" value="G-PROTEIN COUPLED RECEPTOR"/>
    <property type="match status" value="1"/>
</dbReference>
<dbReference type="Gene3D" id="1.20.1070.10">
    <property type="entry name" value="Rhodopsin 7-helix transmembrane proteins"/>
    <property type="match status" value="1"/>
</dbReference>
<evidence type="ECO:0000256" key="6">
    <source>
        <dbReference type="RuleBase" id="RU000688"/>
    </source>
</evidence>
<evidence type="ECO:0000256" key="1">
    <source>
        <dbReference type="ARBA" id="ARBA00004651"/>
    </source>
</evidence>
<comment type="caution">
    <text evidence="9">The sequence shown here is derived from an EMBL/GenBank/DDBJ whole genome shotgun (WGS) entry which is preliminary data.</text>
</comment>
<dbReference type="PROSITE" id="PS50262">
    <property type="entry name" value="G_PROTEIN_RECEP_F1_2"/>
    <property type="match status" value="1"/>
</dbReference>
<evidence type="ECO:0000313" key="10">
    <source>
        <dbReference type="Proteomes" id="UP000275408"/>
    </source>
</evidence>
<evidence type="ECO:0000256" key="4">
    <source>
        <dbReference type="ARBA" id="ARBA00022989"/>
    </source>
</evidence>
<dbReference type="InterPro" id="IPR017452">
    <property type="entry name" value="GPCR_Rhodpsn_7TM"/>
</dbReference>
<organism evidence="9 10">
    <name type="scientific">Pocillopora damicornis</name>
    <name type="common">Cauliflower coral</name>
    <name type="synonym">Millepora damicornis</name>
    <dbReference type="NCBI Taxonomy" id="46731"/>
    <lineage>
        <taxon>Eukaryota</taxon>
        <taxon>Metazoa</taxon>
        <taxon>Cnidaria</taxon>
        <taxon>Anthozoa</taxon>
        <taxon>Hexacorallia</taxon>
        <taxon>Scleractinia</taxon>
        <taxon>Astrocoeniina</taxon>
        <taxon>Pocilloporidae</taxon>
        <taxon>Pocillopora</taxon>
    </lineage>
</organism>
<gene>
    <name evidence="9" type="ORF">pdam_00021568</name>
</gene>
<dbReference type="EMBL" id="RCHS01004336">
    <property type="protein sequence ID" value="RMX36014.1"/>
    <property type="molecule type" value="Genomic_DNA"/>
</dbReference>
<keyword evidence="10" id="KW-1185">Reference proteome</keyword>
<name>A0A3M6T4T7_POCDA</name>
<dbReference type="PROSITE" id="PS00237">
    <property type="entry name" value="G_PROTEIN_RECEP_F1_1"/>
    <property type="match status" value="1"/>
</dbReference>
<keyword evidence="6" id="KW-0297">G-protein coupled receptor</keyword>
<dbReference type="Pfam" id="PF00001">
    <property type="entry name" value="7tm_1"/>
    <property type="match status" value="1"/>
</dbReference>
<sequence>MANLEAPSTSKYIIIVLNAFTAFTAIVFSSLTIQAIRKTPSLPKPLKTLLSSLAVSDVAVGLAAQPLFIVHLKILRETDTKILWVIHFALANASFLGIIALSLDRFLAVHLHLRYQELVTYKRVLGLAVLAWVFSALLPFFCVWIDEV</sequence>
<comment type="similarity">
    <text evidence="6">Belongs to the G-protein coupled receptor 1 family.</text>
</comment>
<keyword evidence="2" id="KW-1003">Cell membrane</keyword>
<evidence type="ECO:0000256" key="2">
    <source>
        <dbReference type="ARBA" id="ARBA00022475"/>
    </source>
</evidence>
<feature type="transmembrane region" description="Helical" evidence="7">
    <location>
        <begin position="48"/>
        <end position="70"/>
    </location>
</feature>
<keyword evidence="6" id="KW-0675">Receptor</keyword>
<evidence type="ECO:0000313" key="9">
    <source>
        <dbReference type="EMBL" id="RMX36014.1"/>
    </source>
</evidence>
<reference evidence="9 10" key="1">
    <citation type="journal article" date="2018" name="Sci. Rep.">
        <title>Comparative analysis of the Pocillopora damicornis genome highlights role of immune system in coral evolution.</title>
        <authorList>
            <person name="Cunning R."/>
            <person name="Bay R.A."/>
            <person name="Gillette P."/>
            <person name="Baker A.C."/>
            <person name="Traylor-Knowles N."/>
        </authorList>
    </citation>
    <scope>NUCLEOTIDE SEQUENCE [LARGE SCALE GENOMIC DNA]</scope>
    <source>
        <strain evidence="9">RSMAS</strain>
        <tissue evidence="9">Whole animal</tissue>
    </source>
</reference>
<dbReference type="InterPro" id="IPR000276">
    <property type="entry name" value="GPCR_Rhodpsn"/>
</dbReference>
<keyword evidence="3 6" id="KW-0812">Transmembrane</keyword>
<dbReference type="Proteomes" id="UP000275408">
    <property type="component" value="Unassembled WGS sequence"/>
</dbReference>
<proteinExistence type="inferred from homology"/>
<dbReference type="PRINTS" id="PR00237">
    <property type="entry name" value="GPCRRHODOPSN"/>
</dbReference>
<keyword evidence="6" id="KW-0807">Transducer</keyword>
<evidence type="ECO:0000256" key="7">
    <source>
        <dbReference type="SAM" id="Phobius"/>
    </source>
</evidence>
<feature type="transmembrane region" description="Helical" evidence="7">
    <location>
        <begin position="124"/>
        <end position="146"/>
    </location>
</feature>
<dbReference type="CDD" id="cd00637">
    <property type="entry name" value="7tm_classA_rhodopsin-like"/>
    <property type="match status" value="1"/>
</dbReference>
<feature type="transmembrane region" description="Helical" evidence="7">
    <location>
        <begin position="12"/>
        <end position="36"/>
    </location>
</feature>
<feature type="domain" description="G-protein coupled receptors family 1 profile" evidence="8">
    <location>
        <begin position="28"/>
        <end position="148"/>
    </location>
</feature>